<dbReference type="Proteomes" id="UP000288024">
    <property type="component" value="Unassembled WGS sequence"/>
</dbReference>
<feature type="compositionally biased region" description="Basic and acidic residues" evidence="1">
    <location>
        <begin position="52"/>
        <end position="63"/>
    </location>
</feature>
<name>A0A3S3SNR3_9BACI</name>
<keyword evidence="3" id="KW-1185">Reference proteome</keyword>
<dbReference type="EMBL" id="RZTZ01000001">
    <property type="protein sequence ID" value="RVT67686.1"/>
    <property type="molecule type" value="Genomic_DNA"/>
</dbReference>
<evidence type="ECO:0000313" key="3">
    <source>
        <dbReference type="Proteomes" id="UP000288024"/>
    </source>
</evidence>
<organism evidence="2 3">
    <name type="scientific">Niallia taxi</name>
    <dbReference type="NCBI Taxonomy" id="2499688"/>
    <lineage>
        <taxon>Bacteria</taxon>
        <taxon>Bacillati</taxon>
        <taxon>Bacillota</taxon>
        <taxon>Bacilli</taxon>
        <taxon>Bacillales</taxon>
        <taxon>Bacillaceae</taxon>
        <taxon>Niallia</taxon>
    </lineage>
</organism>
<dbReference type="AlphaFoldDB" id="A0A3S3SNR3"/>
<evidence type="ECO:0000256" key="1">
    <source>
        <dbReference type="SAM" id="MobiDB-lite"/>
    </source>
</evidence>
<sequence>MVGKVTVWYMTEEERLAYIAKHPIVPSEQPSGPVFKKNEEKRKISSKNGAKSMKELWQKRKSE</sequence>
<gene>
    <name evidence="2" type="ORF">EM808_04210</name>
</gene>
<comment type="caution">
    <text evidence="2">The sequence shown here is derived from an EMBL/GenBank/DDBJ whole genome shotgun (WGS) entry which is preliminary data.</text>
</comment>
<dbReference type="RefSeq" id="WP_127736277.1">
    <property type="nucleotide sequence ID" value="NZ_RZTZ01000001.1"/>
</dbReference>
<evidence type="ECO:0000313" key="2">
    <source>
        <dbReference type="EMBL" id="RVT67686.1"/>
    </source>
</evidence>
<accession>A0A3S3SNR3</accession>
<protein>
    <submittedName>
        <fullName evidence="2">Uncharacterized protein</fullName>
    </submittedName>
</protein>
<feature type="region of interest" description="Disordered" evidence="1">
    <location>
        <begin position="27"/>
        <end position="63"/>
    </location>
</feature>
<proteinExistence type="predicted"/>
<reference evidence="2 3" key="1">
    <citation type="submission" date="2019-01" db="EMBL/GenBank/DDBJ databases">
        <title>Bacillus sp. M5HDSG1-1, whole genome shotgun sequence.</title>
        <authorList>
            <person name="Tuo L."/>
        </authorList>
    </citation>
    <scope>NUCLEOTIDE SEQUENCE [LARGE SCALE GENOMIC DNA]</scope>
    <source>
        <strain evidence="2 3">M5HDSG1-1</strain>
    </source>
</reference>